<dbReference type="AlphaFoldDB" id="A0A833RZ33"/>
<sequence length="179" mass="20277">MNYHLHHCLSHLPLPHSLCQTPVSPRHREKLLLTTATIPSFKRFEIIWEAFAFVRNRSKVKKKILPLVWKEWCNGRALQAIDQRLQHAYPVNEALKCLTIALLCVQKDPSKRPNMALISLMLGSKTICIPTPSTPAFFIQGTSSTKMEAENYDRQRLQGIGTTTEISVSGVTITEMGPR</sequence>
<protein>
    <submittedName>
        <fullName evidence="1">Cysteine-rich receptor-like protein kinase 33</fullName>
    </submittedName>
</protein>
<evidence type="ECO:0000313" key="1">
    <source>
        <dbReference type="EMBL" id="KAF3340939.1"/>
    </source>
</evidence>
<evidence type="ECO:0000313" key="2">
    <source>
        <dbReference type="Proteomes" id="UP000623129"/>
    </source>
</evidence>
<accession>A0A833RZ33</accession>
<dbReference type="PANTHER" id="PTHR27006:SF606">
    <property type="entry name" value="INTERLEUKIN-1 RECEPTOR-ASSOCIATED KINASE 4"/>
    <property type="match status" value="1"/>
</dbReference>
<comment type="caution">
    <text evidence="1">The sequence shown here is derived from an EMBL/GenBank/DDBJ whole genome shotgun (WGS) entry which is preliminary data.</text>
</comment>
<keyword evidence="1" id="KW-0675">Receptor</keyword>
<dbReference type="SUPFAM" id="SSF56112">
    <property type="entry name" value="Protein kinase-like (PK-like)"/>
    <property type="match status" value="1"/>
</dbReference>
<dbReference type="EMBL" id="SWLB01000002">
    <property type="protein sequence ID" value="KAF3340939.1"/>
    <property type="molecule type" value="Genomic_DNA"/>
</dbReference>
<dbReference type="Proteomes" id="UP000623129">
    <property type="component" value="Unassembled WGS sequence"/>
</dbReference>
<keyword evidence="1" id="KW-0418">Kinase</keyword>
<dbReference type="GO" id="GO:0016301">
    <property type="term" value="F:kinase activity"/>
    <property type="evidence" value="ECO:0007669"/>
    <property type="project" value="UniProtKB-KW"/>
</dbReference>
<organism evidence="1 2">
    <name type="scientific">Carex littledalei</name>
    <dbReference type="NCBI Taxonomy" id="544730"/>
    <lineage>
        <taxon>Eukaryota</taxon>
        <taxon>Viridiplantae</taxon>
        <taxon>Streptophyta</taxon>
        <taxon>Embryophyta</taxon>
        <taxon>Tracheophyta</taxon>
        <taxon>Spermatophyta</taxon>
        <taxon>Magnoliopsida</taxon>
        <taxon>Liliopsida</taxon>
        <taxon>Poales</taxon>
        <taxon>Cyperaceae</taxon>
        <taxon>Cyperoideae</taxon>
        <taxon>Cariceae</taxon>
        <taxon>Carex</taxon>
        <taxon>Carex subgen. Euthyceras</taxon>
    </lineage>
</organism>
<dbReference type="InterPro" id="IPR011009">
    <property type="entry name" value="Kinase-like_dom_sf"/>
</dbReference>
<name>A0A833RZ33_9POAL</name>
<proteinExistence type="predicted"/>
<gene>
    <name evidence="1" type="ORF">FCM35_KLT09783</name>
</gene>
<dbReference type="Gene3D" id="1.10.510.10">
    <property type="entry name" value="Transferase(Phosphotransferase) domain 1"/>
    <property type="match status" value="1"/>
</dbReference>
<keyword evidence="2" id="KW-1185">Reference proteome</keyword>
<keyword evidence="1" id="KW-0808">Transferase</keyword>
<dbReference type="OrthoDB" id="689128at2759"/>
<reference evidence="1" key="1">
    <citation type="submission" date="2020-01" db="EMBL/GenBank/DDBJ databases">
        <title>Genome sequence of Kobresia littledalei, the first chromosome-level genome in the family Cyperaceae.</title>
        <authorList>
            <person name="Qu G."/>
        </authorList>
    </citation>
    <scope>NUCLEOTIDE SEQUENCE</scope>
    <source>
        <strain evidence="1">C.B.Clarke</strain>
        <tissue evidence="1">Leaf</tissue>
    </source>
</reference>
<dbReference type="PANTHER" id="PTHR27006">
    <property type="entry name" value="PROMASTIGOTE SURFACE ANTIGEN PROTEIN PSA"/>
    <property type="match status" value="1"/>
</dbReference>